<feature type="transmembrane region" description="Helical" evidence="2">
    <location>
        <begin position="608"/>
        <end position="631"/>
    </location>
</feature>
<keyword evidence="3" id="KW-0732">Signal</keyword>
<feature type="transmembrane region" description="Helical" evidence="2">
    <location>
        <begin position="456"/>
        <end position="475"/>
    </location>
</feature>
<feature type="transmembrane region" description="Helical" evidence="2">
    <location>
        <begin position="309"/>
        <end position="328"/>
    </location>
</feature>
<gene>
    <name evidence="6" type="primary">LOC113396112</name>
</gene>
<feature type="region of interest" description="Disordered" evidence="1">
    <location>
        <begin position="715"/>
        <end position="753"/>
    </location>
</feature>
<reference evidence="6" key="1">
    <citation type="submission" date="2025-08" db="UniProtKB">
        <authorList>
            <consortium name="RefSeq"/>
        </authorList>
    </citation>
    <scope>IDENTIFICATION</scope>
    <source>
        <tissue evidence="6">Whole body</tissue>
    </source>
</reference>
<sequence>MRRITVAIIISIHIVLTYGNVTSSTKNGDITTSIPLDNYAQNVSYIKSGEKKKESVKTFNLNDSPVYLDDVLFVLKHQNWTEEEQPCLRTTLLLLHNLQNFTLWAVWNWDAISSEPQGLLFGSKFHLGNFDECMSAPWYKTQPELRTQYCLADIVLERTDKPVKKRISDPYDPYQSALNLLEHRSVFRRSLNELTWGVCVPAVCQPKSVERLMGILLAHSHLGTAGLRPHISVTEPCQKVDEPIPFDALFYAFIGVMGSLTILALACTFIKYKKKDLNYNKIQDSIIIAFDIKTNAKNLLKTSGKGLEVLYGIKFLTMCVIVSAHQYGIFNGGPVSNGSKLDEEALTILGLMFLHEDVVVDSFFLLSGFLMATLLIKAKKLPNLFDFIIKRYVRLVVAYAVVIFYVCAIFPYTGSGPLWHRAIAADTEPCRKNWWLNLLMLSNYIDSQNICLVVSWYIPCDFHFCILTVALYCFYKKFPLAGKIIATVVSVAAILAPGIINYIYELPAIQLFTYDFMTNPRGSLQFHMTYIKSHTRYAAYLIGFLSGILYSYCAASDKFNKIPKKWSILGACLSIFTMGVVMFTGPMFLWRSYDVLESAIYAALNRPVWASCVALLVICLSLGHVPLIKGFLSWYPWVPLSRLSYGLYLIHAVFIARNVYVTRNPQHHDYINIMTHCLGIICEGSLAALLIWLIAEAPINNLLNVMFKFSNNEKKETNTEGQSSINGGNDKRTNRDHLHENMPTSVQIISSKI</sequence>
<keyword evidence="2" id="KW-0472">Membrane</keyword>
<dbReference type="Pfam" id="PF01757">
    <property type="entry name" value="Acyl_transf_3"/>
    <property type="match status" value="1"/>
</dbReference>
<keyword evidence="2" id="KW-1133">Transmembrane helix</keyword>
<feature type="transmembrane region" description="Helical" evidence="2">
    <location>
        <begin position="248"/>
        <end position="270"/>
    </location>
</feature>
<accession>A0ABM4ARQ7</accession>
<dbReference type="Pfam" id="PF20146">
    <property type="entry name" value="NRF"/>
    <property type="match status" value="1"/>
</dbReference>
<feature type="signal peptide" evidence="3">
    <location>
        <begin position="1"/>
        <end position="19"/>
    </location>
</feature>
<evidence type="ECO:0000313" key="6">
    <source>
        <dbReference type="RefSeq" id="XP_064073972.1"/>
    </source>
</evidence>
<feature type="transmembrane region" description="Helical" evidence="2">
    <location>
        <begin position="567"/>
        <end position="588"/>
    </location>
</feature>
<protein>
    <submittedName>
        <fullName evidence="6">Nose resistant to fluoxetine protein 6-like</fullName>
    </submittedName>
</protein>
<organism evidence="5 6">
    <name type="scientific">Vanessa tameamea</name>
    <name type="common">Kamehameha butterfly</name>
    <dbReference type="NCBI Taxonomy" id="334116"/>
    <lineage>
        <taxon>Eukaryota</taxon>
        <taxon>Metazoa</taxon>
        <taxon>Ecdysozoa</taxon>
        <taxon>Arthropoda</taxon>
        <taxon>Hexapoda</taxon>
        <taxon>Insecta</taxon>
        <taxon>Pterygota</taxon>
        <taxon>Neoptera</taxon>
        <taxon>Endopterygota</taxon>
        <taxon>Lepidoptera</taxon>
        <taxon>Glossata</taxon>
        <taxon>Ditrysia</taxon>
        <taxon>Papilionoidea</taxon>
        <taxon>Nymphalidae</taxon>
        <taxon>Nymphalinae</taxon>
        <taxon>Vanessa</taxon>
    </lineage>
</organism>
<name>A0ABM4ARQ7_VANTA</name>
<feature type="transmembrane region" description="Helical" evidence="2">
    <location>
        <begin position="348"/>
        <end position="371"/>
    </location>
</feature>
<evidence type="ECO:0000313" key="5">
    <source>
        <dbReference type="Proteomes" id="UP001652626"/>
    </source>
</evidence>
<feature type="domain" description="Nose resistant-to-fluoxetine protein N-terminal" evidence="4">
    <location>
        <begin position="84"/>
        <end position="230"/>
    </location>
</feature>
<feature type="compositionally biased region" description="Basic and acidic residues" evidence="1">
    <location>
        <begin position="729"/>
        <end position="740"/>
    </location>
</feature>
<dbReference type="SMART" id="SM00703">
    <property type="entry name" value="NRF"/>
    <property type="match status" value="1"/>
</dbReference>
<proteinExistence type="predicted"/>
<evidence type="ECO:0000256" key="2">
    <source>
        <dbReference type="SAM" id="Phobius"/>
    </source>
</evidence>
<dbReference type="Proteomes" id="UP001652626">
    <property type="component" value="Chromosome 19"/>
</dbReference>
<feature type="transmembrane region" description="Helical" evidence="2">
    <location>
        <begin position="392"/>
        <end position="412"/>
    </location>
</feature>
<dbReference type="InterPro" id="IPR052728">
    <property type="entry name" value="O2_lipid_transport_reg"/>
</dbReference>
<feature type="transmembrane region" description="Helical" evidence="2">
    <location>
        <begin position="484"/>
        <end position="504"/>
    </location>
</feature>
<feature type="transmembrane region" description="Helical" evidence="2">
    <location>
        <begin position="643"/>
        <end position="661"/>
    </location>
</feature>
<dbReference type="InterPro" id="IPR002656">
    <property type="entry name" value="Acyl_transf_3_dom"/>
</dbReference>
<keyword evidence="5" id="KW-1185">Reference proteome</keyword>
<feature type="transmembrane region" description="Helical" evidence="2">
    <location>
        <begin position="673"/>
        <end position="695"/>
    </location>
</feature>
<dbReference type="GeneID" id="113396112"/>
<dbReference type="RefSeq" id="XP_064073972.1">
    <property type="nucleotide sequence ID" value="XM_064217902.1"/>
</dbReference>
<evidence type="ECO:0000256" key="1">
    <source>
        <dbReference type="SAM" id="MobiDB-lite"/>
    </source>
</evidence>
<evidence type="ECO:0000256" key="3">
    <source>
        <dbReference type="SAM" id="SignalP"/>
    </source>
</evidence>
<keyword evidence="2" id="KW-0812">Transmembrane</keyword>
<evidence type="ECO:0000259" key="4">
    <source>
        <dbReference type="SMART" id="SM00703"/>
    </source>
</evidence>
<dbReference type="PANTHER" id="PTHR11161">
    <property type="entry name" value="O-ACYLTRANSFERASE"/>
    <property type="match status" value="1"/>
</dbReference>
<feature type="chain" id="PRO_5047237025" evidence="3">
    <location>
        <begin position="20"/>
        <end position="753"/>
    </location>
</feature>
<feature type="transmembrane region" description="Helical" evidence="2">
    <location>
        <begin position="537"/>
        <end position="555"/>
    </location>
</feature>
<dbReference type="InterPro" id="IPR006621">
    <property type="entry name" value="Nose-resist-to-fluoxetine_N"/>
</dbReference>
<dbReference type="PANTHER" id="PTHR11161:SF71">
    <property type="entry name" value="NOSE RESISTANT-TO-FLUOXETINE PROTEIN N-TERMINAL DOMAIN-CONTAINING PROTEIN"/>
    <property type="match status" value="1"/>
</dbReference>
<feature type="compositionally biased region" description="Polar residues" evidence="1">
    <location>
        <begin position="742"/>
        <end position="753"/>
    </location>
</feature>